<dbReference type="Proteomes" id="UP001596513">
    <property type="component" value="Unassembled WGS sequence"/>
</dbReference>
<dbReference type="RefSeq" id="WP_380203617.1">
    <property type="nucleotide sequence ID" value="NZ_JBHTEK010000001.1"/>
</dbReference>
<protein>
    <submittedName>
        <fullName evidence="1">Uncharacterized protein</fullName>
    </submittedName>
</protein>
<accession>A0ABW2U811</accession>
<dbReference type="EMBL" id="JBHTEK010000001">
    <property type="protein sequence ID" value="MFC7668365.1"/>
    <property type="molecule type" value="Genomic_DNA"/>
</dbReference>
<evidence type="ECO:0000313" key="1">
    <source>
        <dbReference type="EMBL" id="MFC7668365.1"/>
    </source>
</evidence>
<dbReference type="PANTHER" id="PTHR30287">
    <property type="entry name" value="MEMBRANE COMPONENT OF PREDICTED ABC SUPERFAMILY METABOLITE UPTAKE TRANSPORTER"/>
    <property type="match status" value="1"/>
</dbReference>
<sequence length="123" mass="13631">MLFDIQAEQRAGVEALLQAQRLPVLQRVPIVTMRLTAINGRSVSAIKKDTALGIPPWVLTREYRVTYRDSLNSSEKLVAGTAPSRAPDGTPRISVEQSYLQRAKLKLGDTLDFNVQGRRCAPL</sequence>
<proteinExistence type="predicted"/>
<keyword evidence="2" id="KW-1185">Reference proteome</keyword>
<comment type="caution">
    <text evidence="1">The sequence shown here is derived from an EMBL/GenBank/DDBJ whole genome shotgun (WGS) entry which is preliminary data.</text>
</comment>
<dbReference type="InterPro" id="IPR038766">
    <property type="entry name" value="Membrane_comp_ABC_pdt"/>
</dbReference>
<name>A0ABW2U811_9BACT</name>
<reference evidence="2" key="1">
    <citation type="journal article" date="2019" name="Int. J. Syst. Evol. Microbiol.">
        <title>The Global Catalogue of Microorganisms (GCM) 10K type strain sequencing project: providing services to taxonomists for standard genome sequencing and annotation.</title>
        <authorList>
            <consortium name="The Broad Institute Genomics Platform"/>
            <consortium name="The Broad Institute Genome Sequencing Center for Infectious Disease"/>
            <person name="Wu L."/>
            <person name="Ma J."/>
        </authorList>
    </citation>
    <scope>NUCLEOTIDE SEQUENCE [LARGE SCALE GENOMIC DNA]</scope>
    <source>
        <strain evidence="2">JCM 19635</strain>
    </source>
</reference>
<dbReference type="PANTHER" id="PTHR30287:SF1">
    <property type="entry name" value="INNER MEMBRANE PROTEIN"/>
    <property type="match status" value="1"/>
</dbReference>
<organism evidence="1 2">
    <name type="scientific">Hymenobacter humi</name>
    <dbReference type="NCBI Taxonomy" id="1411620"/>
    <lineage>
        <taxon>Bacteria</taxon>
        <taxon>Pseudomonadati</taxon>
        <taxon>Bacteroidota</taxon>
        <taxon>Cytophagia</taxon>
        <taxon>Cytophagales</taxon>
        <taxon>Hymenobacteraceae</taxon>
        <taxon>Hymenobacter</taxon>
    </lineage>
</organism>
<gene>
    <name evidence="1" type="ORF">ACFQT0_13995</name>
</gene>
<evidence type="ECO:0000313" key="2">
    <source>
        <dbReference type="Proteomes" id="UP001596513"/>
    </source>
</evidence>